<keyword evidence="3" id="KW-1185">Reference proteome</keyword>
<evidence type="ECO:0000313" key="2">
    <source>
        <dbReference type="EMBL" id="QII44991.1"/>
    </source>
</evidence>
<evidence type="ECO:0000256" key="1">
    <source>
        <dbReference type="SAM" id="SignalP"/>
    </source>
</evidence>
<gene>
    <name evidence="2" type="ORF">GVT53_09955</name>
</gene>
<dbReference type="EMBL" id="CP049616">
    <property type="protein sequence ID" value="QII44991.1"/>
    <property type="molecule type" value="Genomic_DNA"/>
</dbReference>
<feature type="signal peptide" evidence="1">
    <location>
        <begin position="1"/>
        <end position="23"/>
    </location>
</feature>
<dbReference type="RefSeq" id="WP_166248516.1">
    <property type="nucleotide sequence ID" value="NZ_CP049616.1"/>
</dbReference>
<dbReference type="Proteomes" id="UP000502928">
    <property type="component" value="Chromosome"/>
</dbReference>
<organism evidence="2 3">
    <name type="scientific">Flagellimonas oceani</name>
    <dbReference type="NCBI Taxonomy" id="2698672"/>
    <lineage>
        <taxon>Bacteria</taxon>
        <taxon>Pseudomonadati</taxon>
        <taxon>Bacteroidota</taxon>
        <taxon>Flavobacteriia</taxon>
        <taxon>Flavobacteriales</taxon>
        <taxon>Flavobacteriaceae</taxon>
        <taxon>Flagellimonas</taxon>
    </lineage>
</organism>
<accession>A0A6G7J293</accession>
<dbReference type="KEGG" id="mut:GVT53_09955"/>
<keyword evidence="1" id="KW-0732">Signal</keyword>
<proteinExistence type="predicted"/>
<dbReference type="AlphaFoldDB" id="A0A6G7J293"/>
<protein>
    <submittedName>
        <fullName evidence="2">Uncharacterized protein</fullName>
    </submittedName>
</protein>
<evidence type="ECO:0000313" key="3">
    <source>
        <dbReference type="Proteomes" id="UP000502928"/>
    </source>
</evidence>
<sequence length="156" mass="18163">MKTINFITHVLLSFVMVGLSTQAQTTDIGVENKKKIENSLQLFKQLSKDIAIDKEFNYRQELKASRSEQTMFYFRDTTLSKTQLLRHLKRAARNSDNSIQFKRYFLEKQLHFINDLDRRTISGVYDAMRSKTLNGYLDILAVFAATDRIVPTMARS</sequence>
<reference evidence="2 3" key="1">
    <citation type="submission" date="2020-02" db="EMBL/GenBank/DDBJ databases">
        <title>Complete genome of Muricauda sp. 501str8.</title>
        <authorList>
            <person name="Dong B."/>
            <person name="Zhu S."/>
            <person name="Yang J."/>
            <person name="Chen J."/>
        </authorList>
    </citation>
    <scope>NUCLEOTIDE SEQUENCE [LARGE SCALE GENOMIC DNA]</scope>
    <source>
        <strain evidence="2 3">501str8</strain>
    </source>
</reference>
<name>A0A6G7J293_9FLAO</name>
<feature type="chain" id="PRO_5026244645" evidence="1">
    <location>
        <begin position="24"/>
        <end position="156"/>
    </location>
</feature>